<dbReference type="Gene3D" id="3.40.50.1110">
    <property type="entry name" value="SGNH hydrolase"/>
    <property type="match status" value="1"/>
</dbReference>
<reference evidence="1" key="1">
    <citation type="submission" date="2019-06" db="EMBL/GenBank/DDBJ databases">
        <authorList>
            <consortium name="Wellcome Sanger Institute Data Sharing"/>
        </authorList>
    </citation>
    <scope>NUCLEOTIDE SEQUENCE [LARGE SCALE GENOMIC DNA]</scope>
</reference>
<reference evidence="1" key="2">
    <citation type="submission" date="2025-08" db="UniProtKB">
        <authorList>
            <consortium name="Ensembl"/>
        </authorList>
    </citation>
    <scope>IDENTIFICATION</scope>
</reference>
<accession>A0A672GII5</accession>
<evidence type="ECO:0008006" key="3">
    <source>
        <dbReference type="Google" id="ProtNLM"/>
    </source>
</evidence>
<dbReference type="Ensembl" id="ENSSFAT00005019317.1">
    <property type="protein sequence ID" value="ENSSFAP00005018586.1"/>
    <property type="gene ID" value="ENSSFAG00005009781.1"/>
</dbReference>
<dbReference type="SUPFAM" id="SSF52266">
    <property type="entry name" value="SGNH hydrolase"/>
    <property type="match status" value="1"/>
</dbReference>
<evidence type="ECO:0000313" key="2">
    <source>
        <dbReference type="Proteomes" id="UP000472267"/>
    </source>
</evidence>
<dbReference type="Proteomes" id="UP000472267">
    <property type="component" value="Chromosome 22"/>
</dbReference>
<sequence length="277" mass="30992">MPEGCLSFGFMSTPGASAAQLRTEVEHAVLPQIPEAVCLLAPGNDLTASQTIEEAAKEFRRLLYSICKRWPNVCVLDFPRRLTMTMDHQKLLSQEYHRVAARMGIRYLDTDSHFPTCHRELWCSDGVHLSDSDGMPILSQLLWTAAYLQLNETVPEPEVPARSSLPVPQHLPQVVETPSEWTVVRPRRKTTRPADLDGPGSDNKRVVDHEKTVRECCPRAVASQKRVINPKEEGPVLVAKTSPIPSPVRVATVMEKASKPPSDQSLENTRKVMWCLL</sequence>
<name>A0A672GII5_SALFA</name>
<dbReference type="InterPro" id="IPR036514">
    <property type="entry name" value="SGNH_hydro_sf"/>
</dbReference>
<evidence type="ECO:0000313" key="1">
    <source>
        <dbReference type="Ensembl" id="ENSSFAP00005018586.1"/>
    </source>
</evidence>
<proteinExistence type="predicted"/>
<organism evidence="1 2">
    <name type="scientific">Salarias fasciatus</name>
    <name type="common">Jewelled blenny</name>
    <name type="synonym">Blennius fasciatus</name>
    <dbReference type="NCBI Taxonomy" id="181472"/>
    <lineage>
        <taxon>Eukaryota</taxon>
        <taxon>Metazoa</taxon>
        <taxon>Chordata</taxon>
        <taxon>Craniata</taxon>
        <taxon>Vertebrata</taxon>
        <taxon>Euteleostomi</taxon>
        <taxon>Actinopterygii</taxon>
        <taxon>Neopterygii</taxon>
        <taxon>Teleostei</taxon>
        <taxon>Neoteleostei</taxon>
        <taxon>Acanthomorphata</taxon>
        <taxon>Ovalentaria</taxon>
        <taxon>Blenniimorphae</taxon>
        <taxon>Blenniiformes</taxon>
        <taxon>Blennioidei</taxon>
        <taxon>Blenniidae</taxon>
        <taxon>Salariinae</taxon>
        <taxon>Salarias</taxon>
    </lineage>
</organism>
<dbReference type="InParanoid" id="A0A672GII5"/>
<dbReference type="CDD" id="cd00229">
    <property type="entry name" value="SGNH_hydrolase"/>
    <property type="match status" value="1"/>
</dbReference>
<dbReference type="AlphaFoldDB" id="A0A672GII5"/>
<reference evidence="1" key="3">
    <citation type="submission" date="2025-09" db="UniProtKB">
        <authorList>
            <consortium name="Ensembl"/>
        </authorList>
    </citation>
    <scope>IDENTIFICATION</scope>
</reference>
<dbReference type="GO" id="GO:0003847">
    <property type="term" value="F:1-alkyl-2-acetylglycerophosphocholine esterase activity"/>
    <property type="evidence" value="ECO:0007669"/>
    <property type="project" value="UniProtKB-EC"/>
</dbReference>
<protein>
    <recommendedName>
        <fullName evidence="3">SGNH hydrolase-type esterase domain-containing protein</fullName>
    </recommendedName>
</protein>
<keyword evidence="2" id="KW-1185">Reference proteome</keyword>